<proteinExistence type="predicted"/>
<reference evidence="1" key="1">
    <citation type="submission" date="2022-10" db="EMBL/GenBank/DDBJ databases">
        <title>The complete genomes of actinobacterial strains from the NBC collection.</title>
        <authorList>
            <person name="Joergensen T.S."/>
            <person name="Alvarez Arevalo M."/>
            <person name="Sterndorff E.B."/>
            <person name="Faurdal D."/>
            <person name="Vuksanovic O."/>
            <person name="Mourched A.-S."/>
            <person name="Charusanti P."/>
            <person name="Shaw S."/>
            <person name="Blin K."/>
            <person name="Weber T."/>
        </authorList>
    </citation>
    <scope>NUCLEOTIDE SEQUENCE</scope>
    <source>
        <strain evidence="1">NBC_00049</strain>
    </source>
</reference>
<evidence type="ECO:0000313" key="1">
    <source>
        <dbReference type="EMBL" id="WTU77575.1"/>
    </source>
</evidence>
<name>A0AAU2JXN9_9ACTN</name>
<sequence>MARVKWRRSAEWTAFLRQALGVPVGDGRLGVRVVAVNEQGRERLHYVDPADYRCSRLAAQLADEWVEYVAVTGLSASASRDYVRAVDLVCSAMDGACEEAASLSLESADLLPLLARWERTLPASYQEGSRQAGVAASCVRVLIVRREDHSERGLDESLARFARGRCLTPWGDSSERDEFSRADKRALVKAAWQEVQALEKRLADGWSLAAQGRHPDEGDWLHVPDLLWGLSQGVIEPRQIGDALPPLTAQWPDALREMVLRADGTVAKRRARRDVILRLLARLYPTNLDLHAFRVLLVDATGHASEEVTGFGAQDIEFLPKGVRLTLIKDRASRVRHRAFRDASEPRNADQGELSASELLDGPRREVSAIVRWLLAVTERVRERCPEVSDTLFVRPSLVYYDLRFGRWNSNMQGQRFTDWLHTAGVTVDGEAHIGRLRKSTKVEKAIVSGGRISVAADDHLEETFAGHYAQGTTLRILSGKVINTAQDHWFQQAVDGPTLISSDAAEITEDSERLQALGLDKEQADGIVQGELDMGVSHCKNPWDSPFSPPGELCAVAPLRCLECRNAWLLPSHLPQLMLFAEHLETVRQRLDPKTFTRLWGQSYSNLRAAMDERTEEEKVLTRKHITAGEVSLDLPLAAHVEFDT</sequence>
<accession>A0AAU2JXN9</accession>
<protein>
    <recommendedName>
        <fullName evidence="2">Integrase</fullName>
    </recommendedName>
</protein>
<dbReference type="AlphaFoldDB" id="A0AAU2JXN9"/>
<gene>
    <name evidence="1" type="ORF">OG327_31970</name>
</gene>
<evidence type="ECO:0008006" key="2">
    <source>
        <dbReference type="Google" id="ProtNLM"/>
    </source>
</evidence>
<organism evidence="1">
    <name type="scientific">Streptomyces sp. NBC_00049</name>
    <dbReference type="NCBI Taxonomy" id="2903617"/>
    <lineage>
        <taxon>Bacteria</taxon>
        <taxon>Bacillati</taxon>
        <taxon>Actinomycetota</taxon>
        <taxon>Actinomycetes</taxon>
        <taxon>Kitasatosporales</taxon>
        <taxon>Streptomycetaceae</taxon>
        <taxon>Streptomyces</taxon>
    </lineage>
</organism>
<dbReference type="EMBL" id="CP108264">
    <property type="protein sequence ID" value="WTU77575.1"/>
    <property type="molecule type" value="Genomic_DNA"/>
</dbReference>